<evidence type="ECO:0000313" key="8">
    <source>
        <dbReference type="EMBL" id="RKF53165.1"/>
    </source>
</evidence>
<dbReference type="GO" id="GO:0000981">
    <property type="term" value="F:DNA-binding transcription factor activity, RNA polymerase II-specific"/>
    <property type="evidence" value="ECO:0007669"/>
    <property type="project" value="InterPro"/>
</dbReference>
<sequence length="786" mass="89229">MSTYAAPSNNKKGSYDNQSEGNNSTEFDNIIIINNNSNSYSYNPLPVTSLPLPQSKTDPAPSTPQAYPTFELQSHRSSPSLQDEGHKSISSPHTNTPTGISNEQFKCFPATPLSYSSYQFAQALNRSDDGIMHESGQGPEEQQQQSLDLDSSTPRLEKKKANRLRKACDSCSVRKVKCDESGPPCRACIALQIPCTYNRPSRRRGPPNRHIEAIKRRRTENHESPTSTAAQISSDNTVASTASFSPHAVFDAESICPISTLKLIVEDFFTYLYPICPFPHEPTFRAAFEDREDLRNLNFLALLASMVEVTVLSLPRRSRLHFSTLSWEKPPPSILGLADCCHKVATEARGSGYLEKDLTIYDAVTSYFLGLAASYKLRWNQTKLYFGETLTITKIVGEFKSQDLHSWPGTQHSKVHVTEKTPLSTAKDCIKQEIARRVFWVLFVRVRSMQQCGGQLSDLLIPPPTPTDPYPPLPLEVDDKYIFVDHIDPQPSSYLSTLIGNNLNVKIYAAITPLVRMELARGAWELFDWQIQKNTIEDCFFNLSQLLIQAPRQFRMESSHPFLVNSDQDEVLSPYSELLHFSHHCQQDDEFARKTIQLETQKFNIYASQIASRCHLLERYRILFESYKCTFVKEGESLDLAGSSCLDDKDTTKVSVKNSDPNDLHLRDVGFFDEWKSIIIDFLGMICLLNANNLETNGGNLRDRILEIISSIISSPRSYFGSLAPKIQDFLNLFLGMLVKYKRAGKILMTSLNNNYSREEEENQRFWNEFQKFQVDLTQIEKIFKN</sequence>
<protein>
    <recommendedName>
        <fullName evidence="7">Zn(2)-C6 fungal-type domain-containing protein</fullName>
    </recommendedName>
</protein>
<dbReference type="PROSITE" id="PS00463">
    <property type="entry name" value="ZN2_CY6_FUNGAL_1"/>
    <property type="match status" value="1"/>
</dbReference>
<dbReference type="PANTHER" id="PTHR47663:SF1">
    <property type="entry name" value="XYLANOLYTIC TRANSCRIPTIONAL ACTIVATOR XLNR-RELATED"/>
    <property type="match status" value="1"/>
</dbReference>
<feature type="compositionally biased region" description="Polar residues" evidence="6">
    <location>
        <begin position="72"/>
        <end position="81"/>
    </location>
</feature>
<keyword evidence="3" id="KW-0238">DNA-binding</keyword>
<dbReference type="Gene3D" id="4.10.240.10">
    <property type="entry name" value="Zn(2)-C6 fungal-type DNA-binding domain"/>
    <property type="match status" value="1"/>
</dbReference>
<reference evidence="8 9" key="1">
    <citation type="journal article" date="2018" name="BMC Genomics">
        <title>Comparative genome analyses reveal sequence features reflecting distinct modes of host-adaptation between dicot and monocot powdery mildew.</title>
        <authorList>
            <person name="Wu Y."/>
            <person name="Ma X."/>
            <person name="Pan Z."/>
            <person name="Kale S.D."/>
            <person name="Song Y."/>
            <person name="King H."/>
            <person name="Zhang Q."/>
            <person name="Presley C."/>
            <person name="Deng X."/>
            <person name="Wei C.I."/>
            <person name="Xiao S."/>
        </authorList>
    </citation>
    <scope>NUCLEOTIDE SEQUENCE [LARGE SCALE GENOMIC DNA]</scope>
    <source>
        <strain evidence="8">UMSG2</strain>
    </source>
</reference>
<feature type="region of interest" description="Disordered" evidence="6">
    <location>
        <begin position="216"/>
        <end position="236"/>
    </location>
</feature>
<feature type="compositionally biased region" description="Polar residues" evidence="6">
    <location>
        <begin position="224"/>
        <end position="236"/>
    </location>
</feature>
<feature type="region of interest" description="Disordered" evidence="6">
    <location>
        <begin position="72"/>
        <end position="103"/>
    </location>
</feature>
<evidence type="ECO:0000256" key="5">
    <source>
        <dbReference type="ARBA" id="ARBA00023242"/>
    </source>
</evidence>
<dbReference type="EMBL" id="MCFK01010815">
    <property type="protein sequence ID" value="RKF53165.1"/>
    <property type="molecule type" value="Genomic_DNA"/>
</dbReference>
<dbReference type="PANTHER" id="PTHR47663">
    <property type="entry name" value="XYLANOLYTIC TRANSCRIPTIONAL ACTIVATOR XLNR-RELATED"/>
    <property type="match status" value="1"/>
</dbReference>
<evidence type="ECO:0000256" key="1">
    <source>
        <dbReference type="ARBA" id="ARBA00022833"/>
    </source>
</evidence>
<keyword evidence="9" id="KW-1185">Reference proteome</keyword>
<dbReference type="OrthoDB" id="5284003at2759"/>
<gene>
    <name evidence="8" type="ORF">OnM2_108007</name>
</gene>
<dbReference type="Pfam" id="PF00172">
    <property type="entry name" value="Zn_clus"/>
    <property type="match status" value="1"/>
</dbReference>
<feature type="compositionally biased region" description="Low complexity" evidence="6">
    <location>
        <begin position="134"/>
        <end position="152"/>
    </location>
</feature>
<keyword evidence="1" id="KW-0862">Zinc</keyword>
<dbReference type="STRING" id="212602.A0A420H6V3"/>
<dbReference type="CDD" id="cd12148">
    <property type="entry name" value="fungal_TF_MHR"/>
    <property type="match status" value="1"/>
</dbReference>
<evidence type="ECO:0000259" key="7">
    <source>
        <dbReference type="PROSITE" id="PS50048"/>
    </source>
</evidence>
<evidence type="ECO:0000256" key="4">
    <source>
        <dbReference type="ARBA" id="ARBA00023163"/>
    </source>
</evidence>
<dbReference type="InterPro" id="IPR001138">
    <property type="entry name" value="Zn2Cys6_DnaBD"/>
</dbReference>
<dbReference type="PROSITE" id="PS50048">
    <property type="entry name" value="ZN2_CY6_FUNGAL_2"/>
    <property type="match status" value="1"/>
</dbReference>
<evidence type="ECO:0000256" key="6">
    <source>
        <dbReference type="SAM" id="MobiDB-lite"/>
    </source>
</evidence>
<keyword evidence="4" id="KW-0804">Transcription</keyword>
<feature type="region of interest" description="Disordered" evidence="6">
    <location>
        <begin position="1"/>
        <end position="24"/>
    </location>
</feature>
<dbReference type="InterPro" id="IPR051439">
    <property type="entry name" value="XlnR/Xlr1"/>
</dbReference>
<name>A0A420H6V3_9PEZI</name>
<feature type="compositionally biased region" description="Polar residues" evidence="6">
    <location>
        <begin position="88"/>
        <end position="103"/>
    </location>
</feature>
<dbReference type="InterPro" id="IPR036864">
    <property type="entry name" value="Zn2-C6_fun-type_DNA-bd_sf"/>
</dbReference>
<dbReference type="SUPFAM" id="SSF57701">
    <property type="entry name" value="Zn2/Cys6 DNA-binding domain"/>
    <property type="match status" value="1"/>
</dbReference>
<organism evidence="8 9">
    <name type="scientific">Erysiphe neolycopersici</name>
    <dbReference type="NCBI Taxonomy" id="212602"/>
    <lineage>
        <taxon>Eukaryota</taxon>
        <taxon>Fungi</taxon>
        <taxon>Dikarya</taxon>
        <taxon>Ascomycota</taxon>
        <taxon>Pezizomycotina</taxon>
        <taxon>Leotiomycetes</taxon>
        <taxon>Erysiphales</taxon>
        <taxon>Erysiphaceae</taxon>
        <taxon>Erysiphe</taxon>
    </lineage>
</organism>
<accession>A0A420H6V3</accession>
<keyword evidence="5" id="KW-0539">Nucleus</keyword>
<evidence type="ECO:0000256" key="3">
    <source>
        <dbReference type="ARBA" id="ARBA00023125"/>
    </source>
</evidence>
<dbReference type="Proteomes" id="UP000286134">
    <property type="component" value="Unassembled WGS sequence"/>
</dbReference>
<dbReference type="AlphaFoldDB" id="A0A420H6V3"/>
<dbReference type="GO" id="GO:0008270">
    <property type="term" value="F:zinc ion binding"/>
    <property type="evidence" value="ECO:0007669"/>
    <property type="project" value="InterPro"/>
</dbReference>
<evidence type="ECO:0000313" key="9">
    <source>
        <dbReference type="Proteomes" id="UP000286134"/>
    </source>
</evidence>
<dbReference type="SMART" id="SM00066">
    <property type="entry name" value="GAL4"/>
    <property type="match status" value="1"/>
</dbReference>
<feature type="region of interest" description="Disordered" evidence="6">
    <location>
        <begin position="129"/>
        <end position="159"/>
    </location>
</feature>
<keyword evidence="2" id="KW-0805">Transcription regulation</keyword>
<dbReference type="GO" id="GO:0003677">
    <property type="term" value="F:DNA binding"/>
    <property type="evidence" value="ECO:0007669"/>
    <property type="project" value="UniProtKB-KW"/>
</dbReference>
<feature type="domain" description="Zn(2)-C6 fungal-type" evidence="7">
    <location>
        <begin position="167"/>
        <end position="197"/>
    </location>
</feature>
<dbReference type="CDD" id="cd00067">
    <property type="entry name" value="GAL4"/>
    <property type="match status" value="1"/>
</dbReference>
<evidence type="ECO:0000256" key="2">
    <source>
        <dbReference type="ARBA" id="ARBA00023015"/>
    </source>
</evidence>
<proteinExistence type="predicted"/>
<comment type="caution">
    <text evidence="8">The sequence shown here is derived from an EMBL/GenBank/DDBJ whole genome shotgun (WGS) entry which is preliminary data.</text>
</comment>